<dbReference type="SMART" id="SM00448">
    <property type="entry name" value="REC"/>
    <property type="match status" value="1"/>
</dbReference>
<feature type="modified residue" description="Phosphohistidine" evidence="3">
    <location>
        <position position="212"/>
    </location>
</feature>
<evidence type="ECO:0000256" key="4">
    <source>
        <dbReference type="PROSITE-ProRule" id="PRU00169"/>
    </source>
</evidence>
<dbReference type="RefSeq" id="WP_102828429.1">
    <property type="nucleotide sequence ID" value="NZ_CP065721.1"/>
</dbReference>
<accession>A0A8E2QEI2</accession>
<comment type="caution">
    <text evidence="7">The sequence shown here is derived from an EMBL/GenBank/DDBJ whole genome shotgun (WGS) entry which is preliminary data.</text>
</comment>
<dbReference type="Proteomes" id="UP000235881">
    <property type="component" value="Unassembled WGS sequence"/>
</dbReference>
<dbReference type="InterPro" id="IPR008207">
    <property type="entry name" value="Sig_transdc_His_kin_Hpt_dom"/>
</dbReference>
<evidence type="ECO:0000313" key="8">
    <source>
        <dbReference type="Proteomes" id="UP000235881"/>
    </source>
</evidence>
<dbReference type="PANTHER" id="PTHR45339">
    <property type="entry name" value="HYBRID SIGNAL TRANSDUCTION HISTIDINE KINASE J"/>
    <property type="match status" value="1"/>
</dbReference>
<feature type="domain" description="HPt" evidence="6">
    <location>
        <begin position="173"/>
        <end position="270"/>
    </location>
</feature>
<dbReference type="EMBL" id="POUK01000003">
    <property type="protein sequence ID" value="PNF76624.1"/>
    <property type="molecule type" value="Genomic_DNA"/>
</dbReference>
<dbReference type="Gene3D" id="1.20.120.160">
    <property type="entry name" value="HPT domain"/>
    <property type="match status" value="1"/>
</dbReference>
<dbReference type="Gene3D" id="3.40.50.2300">
    <property type="match status" value="1"/>
</dbReference>
<dbReference type="GO" id="GO:0005886">
    <property type="term" value="C:plasma membrane"/>
    <property type="evidence" value="ECO:0007669"/>
    <property type="project" value="UniProtKB-SubCell"/>
</dbReference>
<dbReference type="GO" id="GO:0000160">
    <property type="term" value="P:phosphorelay signal transduction system"/>
    <property type="evidence" value="ECO:0007669"/>
    <property type="project" value="UniProtKB-KW"/>
</dbReference>
<dbReference type="GO" id="GO:0004672">
    <property type="term" value="F:protein kinase activity"/>
    <property type="evidence" value="ECO:0007669"/>
    <property type="project" value="UniProtKB-ARBA"/>
</dbReference>
<feature type="domain" description="Response regulatory" evidence="5">
    <location>
        <begin position="26"/>
        <end position="145"/>
    </location>
</feature>
<evidence type="ECO:0000256" key="1">
    <source>
        <dbReference type="ARBA" id="ARBA00022553"/>
    </source>
</evidence>
<dbReference type="Pfam" id="PF00072">
    <property type="entry name" value="Response_reg"/>
    <property type="match status" value="1"/>
</dbReference>
<organism evidence="7 8">
    <name type="scientific">Stutzerimonas degradans</name>
    <dbReference type="NCBI Taxonomy" id="2968968"/>
    <lineage>
        <taxon>Bacteria</taxon>
        <taxon>Pseudomonadati</taxon>
        <taxon>Pseudomonadota</taxon>
        <taxon>Gammaproteobacteria</taxon>
        <taxon>Pseudomonadales</taxon>
        <taxon>Pseudomonadaceae</taxon>
        <taxon>Stutzerimonas</taxon>
    </lineage>
</organism>
<dbReference type="AlphaFoldDB" id="A0A8E2QEI2"/>
<evidence type="ECO:0000256" key="2">
    <source>
        <dbReference type="ARBA" id="ARBA00023012"/>
    </source>
</evidence>
<keyword evidence="8" id="KW-1185">Reference proteome</keyword>
<evidence type="ECO:0000259" key="6">
    <source>
        <dbReference type="PROSITE" id="PS50894"/>
    </source>
</evidence>
<sequence length="270" mass="29483">MGTEPSSAAAGGPTAGKRDDHKRSLTLLVVDDYPPGLMLLKQQFSFLGHRVIAATDGKEAFDQWLADDFDAVLTDSRMPLMDGCELAQAIRQHEQSNGRPRCLIIGITANAVPEERARCLAAGMDECFFKPMDLIELDRYLGQRDVAVPTHEIIETTQSEALGARLWALAGQNSDIQRRLVDSLRSSNQADCERLQNLLAARDAESLPDFAHRIRGAAGLIGAEALVTCCLTLEQAYANGASQDALLCQAEVLLQRMRELTADLGRLHQA</sequence>
<reference evidence="7 8" key="1">
    <citation type="submission" date="2018-01" db="EMBL/GenBank/DDBJ databases">
        <title>Denitrification phenotypes of diverse strains of Pseudomonas stutzeri.</title>
        <authorList>
            <person name="Milligan D.A."/>
            <person name="Bergaust L."/>
            <person name="Bakken L.R."/>
            <person name="Frostegard A."/>
        </authorList>
    </citation>
    <scope>NUCLEOTIDE SEQUENCE [LARGE SCALE GENOMIC DNA]</scope>
    <source>
        <strain evidence="7 8">DSM 50238</strain>
    </source>
</reference>
<proteinExistence type="predicted"/>
<evidence type="ECO:0000259" key="5">
    <source>
        <dbReference type="PROSITE" id="PS50110"/>
    </source>
</evidence>
<dbReference type="GO" id="GO:0005524">
    <property type="term" value="F:ATP binding"/>
    <property type="evidence" value="ECO:0007669"/>
    <property type="project" value="UniProtKB-KW"/>
</dbReference>
<dbReference type="InterPro" id="IPR011006">
    <property type="entry name" value="CheY-like_superfamily"/>
</dbReference>
<evidence type="ECO:0008006" key="9">
    <source>
        <dbReference type="Google" id="ProtNLM"/>
    </source>
</evidence>
<dbReference type="PANTHER" id="PTHR45339:SF3">
    <property type="entry name" value="HISTIDINE KINASE"/>
    <property type="match status" value="1"/>
</dbReference>
<dbReference type="Pfam" id="PF01627">
    <property type="entry name" value="Hpt"/>
    <property type="match status" value="1"/>
</dbReference>
<dbReference type="PROSITE" id="PS50110">
    <property type="entry name" value="RESPONSE_REGULATORY"/>
    <property type="match status" value="1"/>
</dbReference>
<feature type="modified residue" description="4-aspartylphosphate" evidence="4">
    <location>
        <position position="75"/>
    </location>
</feature>
<keyword evidence="2" id="KW-0902">Two-component regulatory system</keyword>
<dbReference type="CDD" id="cd17546">
    <property type="entry name" value="REC_hyHK_CKI1_RcsC-like"/>
    <property type="match status" value="1"/>
</dbReference>
<dbReference type="SUPFAM" id="SSF47226">
    <property type="entry name" value="Histidine-containing phosphotransfer domain, HPT domain"/>
    <property type="match status" value="1"/>
</dbReference>
<gene>
    <name evidence="7" type="ORF">CXK95_09435</name>
</gene>
<evidence type="ECO:0000256" key="3">
    <source>
        <dbReference type="PROSITE-ProRule" id="PRU00110"/>
    </source>
</evidence>
<dbReference type="InterPro" id="IPR001789">
    <property type="entry name" value="Sig_transdc_resp-reg_receiver"/>
</dbReference>
<dbReference type="PROSITE" id="PS50894">
    <property type="entry name" value="HPT"/>
    <property type="match status" value="1"/>
</dbReference>
<keyword evidence="1 4" id="KW-0597">Phosphoprotein</keyword>
<dbReference type="SUPFAM" id="SSF52172">
    <property type="entry name" value="CheY-like"/>
    <property type="match status" value="1"/>
</dbReference>
<protein>
    <recommendedName>
        <fullName evidence="9">Response regulator</fullName>
    </recommendedName>
</protein>
<evidence type="ECO:0000313" key="7">
    <source>
        <dbReference type="EMBL" id="PNF76624.1"/>
    </source>
</evidence>
<dbReference type="InterPro" id="IPR036641">
    <property type="entry name" value="HPT_dom_sf"/>
</dbReference>
<name>A0A8E2QEI2_9GAMM</name>